<organism evidence="3 4">
    <name type="scientific">Abditibacterium utsteinense</name>
    <dbReference type="NCBI Taxonomy" id="1960156"/>
    <lineage>
        <taxon>Bacteria</taxon>
        <taxon>Pseudomonadati</taxon>
        <taxon>Abditibacteriota</taxon>
        <taxon>Abditibacteriia</taxon>
        <taxon>Abditibacteriales</taxon>
        <taxon>Abditibacteriaceae</taxon>
        <taxon>Abditibacterium</taxon>
    </lineage>
</organism>
<dbReference type="InterPro" id="IPR001451">
    <property type="entry name" value="Hexapep"/>
</dbReference>
<evidence type="ECO:0000256" key="2">
    <source>
        <dbReference type="ARBA" id="ARBA00022679"/>
    </source>
</evidence>
<gene>
    <name evidence="3" type="ORF">B1R32_13210</name>
</gene>
<dbReference type="SUPFAM" id="SSF51161">
    <property type="entry name" value="Trimeric LpxA-like enzymes"/>
    <property type="match status" value="1"/>
</dbReference>
<evidence type="ECO:0000256" key="1">
    <source>
        <dbReference type="ARBA" id="ARBA00007274"/>
    </source>
</evidence>
<dbReference type="OrthoDB" id="9814490at2"/>
<dbReference type="GO" id="GO:0008374">
    <property type="term" value="F:O-acyltransferase activity"/>
    <property type="evidence" value="ECO:0007669"/>
    <property type="project" value="TreeGrafter"/>
</dbReference>
<keyword evidence="2 3" id="KW-0808">Transferase</keyword>
<dbReference type="PANTHER" id="PTHR23416:SF23">
    <property type="entry name" value="ACETYLTRANSFERASE C18B11.09C-RELATED"/>
    <property type="match status" value="1"/>
</dbReference>
<reference evidence="3 4" key="1">
    <citation type="journal article" date="2018" name="Syst. Appl. Microbiol.">
        <title>Abditibacterium utsteinense sp. nov., the first cultivated member of candidate phylum FBP, isolated from ice-free Antarctic soil samples.</title>
        <authorList>
            <person name="Tahon G."/>
            <person name="Tytgat B."/>
            <person name="Lebbe L."/>
            <person name="Carlier A."/>
            <person name="Willems A."/>
        </authorList>
    </citation>
    <scope>NUCLEOTIDE SEQUENCE [LARGE SCALE GENOMIC DNA]</scope>
    <source>
        <strain evidence="3 4">LMG 29911</strain>
    </source>
</reference>
<dbReference type="InterPro" id="IPR011004">
    <property type="entry name" value="Trimer_LpxA-like_sf"/>
</dbReference>
<dbReference type="PANTHER" id="PTHR23416">
    <property type="entry name" value="SIALIC ACID SYNTHASE-RELATED"/>
    <property type="match status" value="1"/>
</dbReference>
<dbReference type="GO" id="GO:0005829">
    <property type="term" value="C:cytosol"/>
    <property type="evidence" value="ECO:0007669"/>
    <property type="project" value="TreeGrafter"/>
</dbReference>
<dbReference type="InParanoid" id="A0A2S8SNW2"/>
<protein>
    <submittedName>
        <fullName evidence="3">Putative colanic acid biosynthesis acetyltransferase WcaF</fullName>
    </submittedName>
</protein>
<dbReference type="InterPro" id="IPR051159">
    <property type="entry name" value="Hexapeptide_acetyltransf"/>
</dbReference>
<dbReference type="AlphaFoldDB" id="A0A2S8SNW2"/>
<name>A0A2S8SNW2_9BACT</name>
<comment type="similarity">
    <text evidence="1">Belongs to the transferase hexapeptide repeat family.</text>
</comment>
<evidence type="ECO:0000313" key="3">
    <source>
        <dbReference type="EMBL" id="PQV62481.1"/>
    </source>
</evidence>
<dbReference type="Gene3D" id="2.160.10.10">
    <property type="entry name" value="Hexapeptide repeat proteins"/>
    <property type="match status" value="1"/>
</dbReference>
<keyword evidence="4" id="KW-1185">Reference proteome</keyword>
<dbReference type="EMBL" id="NIGF01000032">
    <property type="protein sequence ID" value="PQV62481.1"/>
    <property type="molecule type" value="Genomic_DNA"/>
</dbReference>
<proteinExistence type="inferred from homology"/>
<dbReference type="NCBIfam" id="NF007797">
    <property type="entry name" value="PRK10502.1"/>
    <property type="match status" value="1"/>
</dbReference>
<accession>A0A2S8SNW2</accession>
<dbReference type="Proteomes" id="UP000237684">
    <property type="component" value="Unassembled WGS sequence"/>
</dbReference>
<dbReference type="RefSeq" id="WP_106381359.1">
    <property type="nucleotide sequence ID" value="NZ_NIGF01000032.1"/>
</dbReference>
<comment type="caution">
    <text evidence="3">The sequence shown here is derived from an EMBL/GenBank/DDBJ whole genome shotgun (WGS) entry which is preliminary data.</text>
</comment>
<evidence type="ECO:0000313" key="4">
    <source>
        <dbReference type="Proteomes" id="UP000237684"/>
    </source>
</evidence>
<sequence length="188" mass="20506">MNSVDLSAFDTGDYNPHRGFFIRSLWFIINALLLQNPLNPSSKIKIIVLRLFGAKVGQGVVLKPSINVKYPWLIEIGDYSWIGEHAWLDSLVSIKIGNNACLSQGVYLCTGNHDWSDPAFGYLLKPIIIGDGVWVGARATVLPGITLASHSIVAAGSVISKDTEPYGIYAGNPAIYVKQRHIKSAGRI</sequence>
<dbReference type="Pfam" id="PF00132">
    <property type="entry name" value="Hexapep"/>
    <property type="match status" value="1"/>
</dbReference>
<dbReference type="CDD" id="cd05825">
    <property type="entry name" value="LbH_wcaF_like"/>
    <property type="match status" value="1"/>
</dbReference>